<dbReference type="PROSITE" id="PS51257">
    <property type="entry name" value="PROKAR_LIPOPROTEIN"/>
    <property type="match status" value="1"/>
</dbReference>
<dbReference type="EMBL" id="MW980070">
    <property type="protein sequence ID" value="QXV74641.1"/>
    <property type="molecule type" value="Genomic_DNA"/>
</dbReference>
<organism evidence="1 2">
    <name type="scientific">Rhizobium phage RHEph21</name>
    <dbReference type="NCBI Taxonomy" id="2836134"/>
    <lineage>
        <taxon>Viruses</taxon>
        <taxon>Duplodnaviria</taxon>
        <taxon>Heunggongvirae</taxon>
        <taxon>Uroviricota</taxon>
        <taxon>Caudoviricetes</taxon>
        <taxon>Autographivirales</taxon>
        <taxon>Autographivirales incertae sedis</taxon>
        <taxon>Chamilpavirus</taxon>
        <taxon>Chamilpavirus RHEph21</taxon>
    </lineage>
</organism>
<name>A0AAE7VMP5_9CAUD</name>
<evidence type="ECO:0008006" key="3">
    <source>
        <dbReference type="Google" id="ProtNLM"/>
    </source>
</evidence>
<dbReference type="Proteomes" id="UP000828713">
    <property type="component" value="Segment"/>
</dbReference>
<keyword evidence="2" id="KW-1185">Reference proteome</keyword>
<proteinExistence type="predicted"/>
<protein>
    <recommendedName>
        <fullName evidence="3">Lipoprotein</fullName>
    </recommendedName>
</protein>
<sequence length="69" mass="7697">MKKALLAIALAVMLASCTDRGDCLSSHTEDSGYMQYIYNGDGTVLSFYWVPTTNTVCDVWEFPEGRPQQ</sequence>
<reference evidence="1" key="1">
    <citation type="submission" date="2021-04" db="EMBL/GenBank/DDBJ databases">
        <title>The Hidden Diversity of Double-Stranded DNA Phages in the Symbiotic Bacterium Rhizobium.</title>
        <authorList>
            <person name="Santamaria R.I."/>
            <person name="Bustos P."/>
            <person name="Cauwenberghe J.V."/>
            <person name="Gonzalez V."/>
        </authorList>
    </citation>
    <scope>NUCLEOTIDE SEQUENCE</scope>
</reference>
<evidence type="ECO:0000313" key="1">
    <source>
        <dbReference type="EMBL" id="QXV74641.1"/>
    </source>
</evidence>
<evidence type="ECO:0000313" key="2">
    <source>
        <dbReference type="Proteomes" id="UP000828713"/>
    </source>
</evidence>
<accession>A0AAE7VMP5</accession>